<proteinExistence type="inferred from homology"/>
<evidence type="ECO:0000256" key="6">
    <source>
        <dbReference type="RuleBase" id="RU003968"/>
    </source>
</evidence>
<keyword evidence="4 5" id="KW-0274">FAD</keyword>
<dbReference type="PANTHER" id="PTHR11552">
    <property type="entry name" value="GLUCOSE-METHANOL-CHOLINE GMC OXIDOREDUCTASE"/>
    <property type="match status" value="1"/>
</dbReference>
<evidence type="ECO:0000256" key="4">
    <source>
        <dbReference type="ARBA" id="ARBA00022827"/>
    </source>
</evidence>
<dbReference type="PROSITE" id="PS00623">
    <property type="entry name" value="GMC_OXRED_1"/>
    <property type="match status" value="1"/>
</dbReference>
<dbReference type="SUPFAM" id="SSF51905">
    <property type="entry name" value="FAD/NAD(P)-binding domain"/>
    <property type="match status" value="1"/>
</dbReference>
<organism evidence="9 10">
    <name type="scientific">Glutamicibacter arilaitensis</name>
    <dbReference type="NCBI Taxonomy" id="256701"/>
    <lineage>
        <taxon>Bacteria</taxon>
        <taxon>Bacillati</taxon>
        <taxon>Actinomycetota</taxon>
        <taxon>Actinomycetes</taxon>
        <taxon>Micrococcales</taxon>
        <taxon>Micrococcaceae</taxon>
        <taxon>Glutamicibacter</taxon>
    </lineage>
</organism>
<feature type="domain" description="Glucose-methanol-choline oxidoreductase N-terminal" evidence="8">
    <location>
        <begin position="260"/>
        <end position="274"/>
    </location>
</feature>
<dbReference type="Pfam" id="PF05199">
    <property type="entry name" value="GMC_oxred_C"/>
    <property type="match status" value="1"/>
</dbReference>
<dbReference type="GO" id="GO:0050660">
    <property type="term" value="F:flavin adenine dinucleotide binding"/>
    <property type="evidence" value="ECO:0007669"/>
    <property type="project" value="InterPro"/>
</dbReference>
<feature type="domain" description="Glucose-methanol-choline oxidoreductase N-terminal" evidence="7">
    <location>
        <begin position="86"/>
        <end position="109"/>
    </location>
</feature>
<dbReference type="Gene3D" id="3.30.410.40">
    <property type="match status" value="1"/>
</dbReference>
<dbReference type="RefSeq" id="WP_134781073.1">
    <property type="nucleotide sequence ID" value="NZ_SPDS01000003.1"/>
</dbReference>
<dbReference type="InterPro" id="IPR012132">
    <property type="entry name" value="GMC_OxRdtase"/>
</dbReference>
<dbReference type="SUPFAM" id="SSF54373">
    <property type="entry name" value="FAD-linked reductases, C-terminal domain"/>
    <property type="match status" value="1"/>
</dbReference>
<evidence type="ECO:0000256" key="5">
    <source>
        <dbReference type="PIRSR" id="PIRSR000137-2"/>
    </source>
</evidence>
<sequence length="536" mass="58352">MSTWKYVVVGGGSAGATFAARRAAAGDKVLLLESGPDYRAEELHEAWRSPNPLKALVDPIACEGMMYPKLLAKRTPKQEPAPYWRGRGVGGSSAINGQIAIRPPAEDFDNWAADGCDGWSWSEVLPYFRKLEHDAQFGEESHHGNAGPIPIYRAGEETWGPADRALADAAQEMGLQWVEDINSPSGSGVSVYPINSRNLRRVSVNDAYIEPQRGNPNLTVRGGSTVDRVLFRANRAIGVRIITDEGAVEEYGEEIILAAGAVHTPPILIRSGIGPAAVLERLSVPVRRELPVGEGLQDHPMIAVGILLGRNTPPVTVEDRHTNIAARFNSDDPDGCRNDLMLVSMNQNVLAMESADTSHGAAAIGIWLNQVHSRGRVEVTSVDPLEQPFVDERMLTDVRDIRRLRQGAQFLARLCTTAPVRAISAVPVEQSAEEFYTAIASNDERRIDEFLRSRVADTQHATSTCRMGREEDPRSVVNPECKVIGFEGLRVIDASIFPSVPRANTHLATVAIAEAMADRVIPKEESTSKGLENAEA</sequence>
<comment type="caution">
    <text evidence="9">The sequence shown here is derived from an EMBL/GenBank/DDBJ whole genome shotgun (WGS) entry which is preliminary data.</text>
</comment>
<dbReference type="AlphaFoldDB" id="A0A4Y8TT90"/>
<dbReference type="PROSITE" id="PS00624">
    <property type="entry name" value="GMC_OXRED_2"/>
    <property type="match status" value="1"/>
</dbReference>
<evidence type="ECO:0000313" key="10">
    <source>
        <dbReference type="Proteomes" id="UP000297638"/>
    </source>
</evidence>
<protein>
    <submittedName>
        <fullName evidence="9">Glucose-methanol-choline oxidoreductase</fullName>
    </submittedName>
</protein>
<dbReference type="Proteomes" id="UP000297638">
    <property type="component" value="Unassembled WGS sequence"/>
</dbReference>
<evidence type="ECO:0000313" key="9">
    <source>
        <dbReference type="EMBL" id="TFH54445.1"/>
    </source>
</evidence>
<dbReference type="PANTHER" id="PTHR11552:SF147">
    <property type="entry name" value="CHOLINE DEHYDROGENASE, MITOCHONDRIAL"/>
    <property type="match status" value="1"/>
</dbReference>
<keyword evidence="3 6" id="KW-0285">Flavoprotein</keyword>
<name>A0A4Y8TT90_9MICC</name>
<dbReference type="InterPro" id="IPR036188">
    <property type="entry name" value="FAD/NAD-bd_sf"/>
</dbReference>
<dbReference type="EMBL" id="SPDS01000003">
    <property type="protein sequence ID" value="TFH54445.1"/>
    <property type="molecule type" value="Genomic_DNA"/>
</dbReference>
<dbReference type="Pfam" id="PF00732">
    <property type="entry name" value="GMC_oxred_N"/>
    <property type="match status" value="1"/>
</dbReference>
<evidence type="ECO:0000259" key="7">
    <source>
        <dbReference type="PROSITE" id="PS00623"/>
    </source>
</evidence>
<evidence type="ECO:0000259" key="8">
    <source>
        <dbReference type="PROSITE" id="PS00624"/>
    </source>
</evidence>
<dbReference type="InterPro" id="IPR007867">
    <property type="entry name" value="GMC_OxRtase_C"/>
</dbReference>
<gene>
    <name evidence="9" type="ORF">EXY26_15375</name>
</gene>
<reference evidence="9 10" key="1">
    <citation type="submission" date="2019-03" db="EMBL/GenBank/DDBJ databases">
        <title>Glutamicibacter sp. LJH19 genome.</title>
        <authorList>
            <person name="Sinai Borker S."/>
            <person name="Kumar R."/>
        </authorList>
    </citation>
    <scope>NUCLEOTIDE SEQUENCE [LARGE SCALE GENOMIC DNA]</scope>
    <source>
        <strain evidence="9 10">LJH19</strain>
    </source>
</reference>
<comment type="cofactor">
    <cofactor evidence="1 5">
        <name>FAD</name>
        <dbReference type="ChEBI" id="CHEBI:57692"/>
    </cofactor>
</comment>
<dbReference type="Gene3D" id="3.50.50.60">
    <property type="entry name" value="FAD/NAD(P)-binding domain"/>
    <property type="match status" value="1"/>
</dbReference>
<dbReference type="InterPro" id="IPR000172">
    <property type="entry name" value="GMC_OxRdtase_N"/>
</dbReference>
<evidence type="ECO:0000256" key="3">
    <source>
        <dbReference type="ARBA" id="ARBA00022630"/>
    </source>
</evidence>
<evidence type="ECO:0000256" key="2">
    <source>
        <dbReference type="ARBA" id="ARBA00010790"/>
    </source>
</evidence>
<accession>A0A4Y8TT90</accession>
<dbReference type="GO" id="GO:0016614">
    <property type="term" value="F:oxidoreductase activity, acting on CH-OH group of donors"/>
    <property type="evidence" value="ECO:0007669"/>
    <property type="project" value="InterPro"/>
</dbReference>
<comment type="similarity">
    <text evidence="2 6">Belongs to the GMC oxidoreductase family.</text>
</comment>
<feature type="binding site" evidence="5">
    <location>
        <position position="226"/>
    </location>
    <ligand>
        <name>FAD</name>
        <dbReference type="ChEBI" id="CHEBI:57692"/>
    </ligand>
</feature>
<evidence type="ECO:0000256" key="1">
    <source>
        <dbReference type="ARBA" id="ARBA00001974"/>
    </source>
</evidence>
<dbReference type="PIRSF" id="PIRSF000137">
    <property type="entry name" value="Alcohol_oxidase"/>
    <property type="match status" value="1"/>
</dbReference>